<dbReference type="SUPFAM" id="SSF102735">
    <property type="entry name" value="Trigger factor ribosome-binding domain"/>
    <property type="match status" value="1"/>
</dbReference>
<dbReference type="HAMAP" id="MF_00303">
    <property type="entry name" value="Trigger_factor_Tig"/>
    <property type="match status" value="1"/>
</dbReference>
<evidence type="ECO:0000256" key="9">
    <source>
        <dbReference type="ARBA" id="ARBA00023306"/>
    </source>
</evidence>
<evidence type="ECO:0000256" key="11">
    <source>
        <dbReference type="HAMAP-Rule" id="MF_00303"/>
    </source>
</evidence>
<keyword evidence="6 11" id="KW-0697">Rotamase</keyword>
<dbReference type="InterPro" id="IPR036611">
    <property type="entry name" value="Trigger_fac_ribosome-bd_sf"/>
</dbReference>
<dbReference type="EMBL" id="CP139487">
    <property type="protein sequence ID" value="WPU65649.1"/>
    <property type="molecule type" value="Genomic_DNA"/>
</dbReference>
<dbReference type="GO" id="GO:0003755">
    <property type="term" value="F:peptidyl-prolyl cis-trans isomerase activity"/>
    <property type="evidence" value="ECO:0007669"/>
    <property type="project" value="UniProtKB-UniRule"/>
</dbReference>
<dbReference type="InterPro" id="IPR001179">
    <property type="entry name" value="PPIase_FKBP_dom"/>
</dbReference>
<dbReference type="Proteomes" id="UP001324634">
    <property type="component" value="Chromosome"/>
</dbReference>
<dbReference type="RefSeq" id="WP_321396538.1">
    <property type="nucleotide sequence ID" value="NZ_CP139487.1"/>
</dbReference>
<dbReference type="PANTHER" id="PTHR30560:SF3">
    <property type="entry name" value="TRIGGER FACTOR-LIKE PROTEIN TIG, CHLOROPLASTIC"/>
    <property type="match status" value="1"/>
</dbReference>
<dbReference type="NCBIfam" id="TIGR00115">
    <property type="entry name" value="tig"/>
    <property type="match status" value="1"/>
</dbReference>
<dbReference type="SUPFAM" id="SSF54534">
    <property type="entry name" value="FKBP-like"/>
    <property type="match status" value="1"/>
</dbReference>
<evidence type="ECO:0000313" key="15">
    <source>
        <dbReference type="EMBL" id="WPU65649.1"/>
    </source>
</evidence>
<dbReference type="InterPro" id="IPR027304">
    <property type="entry name" value="Trigger_fact/SurA_dom_sf"/>
</dbReference>
<evidence type="ECO:0000256" key="3">
    <source>
        <dbReference type="ARBA" id="ARBA00013194"/>
    </source>
</evidence>
<keyword evidence="8 11" id="KW-0413">Isomerase</keyword>
<comment type="domain">
    <text evidence="11">Consists of 3 domains; the N-terminus binds the ribosome, the middle domain has PPIase activity, while the C-terminus has intrinsic chaperone activity on its own.</text>
</comment>
<organism evidence="15 16">
    <name type="scientific">Peredibacter starrii</name>
    <dbReference type="NCBI Taxonomy" id="28202"/>
    <lineage>
        <taxon>Bacteria</taxon>
        <taxon>Pseudomonadati</taxon>
        <taxon>Bdellovibrionota</taxon>
        <taxon>Bacteriovoracia</taxon>
        <taxon>Bacteriovoracales</taxon>
        <taxon>Bacteriovoracaceae</taxon>
        <taxon>Peredibacter</taxon>
    </lineage>
</organism>
<keyword evidence="16" id="KW-1185">Reference proteome</keyword>
<comment type="function">
    <text evidence="11">Involved in protein export. Acts as a chaperone by maintaining the newly synthesized protein in an open conformation. Functions as a peptidyl-prolyl cis-trans isomerase.</text>
</comment>
<dbReference type="GO" id="GO:0043335">
    <property type="term" value="P:protein unfolding"/>
    <property type="evidence" value="ECO:0007669"/>
    <property type="project" value="TreeGrafter"/>
</dbReference>
<dbReference type="EC" id="5.2.1.8" evidence="3 11"/>
<dbReference type="InterPro" id="IPR005215">
    <property type="entry name" value="Trig_fac"/>
</dbReference>
<keyword evidence="9 11" id="KW-0131">Cell cycle</keyword>
<dbReference type="Pfam" id="PF00254">
    <property type="entry name" value="FKBP_C"/>
    <property type="match status" value="1"/>
</dbReference>
<dbReference type="PROSITE" id="PS50059">
    <property type="entry name" value="FKBP_PPIASE"/>
    <property type="match status" value="1"/>
</dbReference>
<keyword evidence="7 11" id="KW-0143">Chaperone</keyword>
<dbReference type="GO" id="GO:0044183">
    <property type="term" value="F:protein folding chaperone"/>
    <property type="evidence" value="ECO:0007669"/>
    <property type="project" value="TreeGrafter"/>
</dbReference>
<keyword evidence="11" id="KW-0963">Cytoplasm</keyword>
<evidence type="ECO:0000256" key="10">
    <source>
        <dbReference type="ARBA" id="ARBA00029986"/>
    </source>
</evidence>
<dbReference type="GO" id="GO:0051083">
    <property type="term" value="P:'de novo' cotranslational protein folding"/>
    <property type="evidence" value="ECO:0007669"/>
    <property type="project" value="TreeGrafter"/>
</dbReference>
<comment type="catalytic activity">
    <reaction evidence="1 11 12">
        <text>[protein]-peptidylproline (omega=180) = [protein]-peptidylproline (omega=0)</text>
        <dbReference type="Rhea" id="RHEA:16237"/>
        <dbReference type="Rhea" id="RHEA-COMP:10747"/>
        <dbReference type="Rhea" id="RHEA-COMP:10748"/>
        <dbReference type="ChEBI" id="CHEBI:83833"/>
        <dbReference type="ChEBI" id="CHEBI:83834"/>
        <dbReference type="EC" id="5.2.1.8"/>
    </reaction>
</comment>
<dbReference type="SUPFAM" id="SSF109998">
    <property type="entry name" value="Triger factor/SurA peptide-binding domain-like"/>
    <property type="match status" value="1"/>
</dbReference>
<sequence length="427" mass="48733">MSYTIENVNGCTKKLVFNFDKVDLTKEIKEALVAKQANSNLKGFRKGKAPLEMVQKLFGPQIENDALYRFISEQYYNAVKKENIRAVGYPQFGNTKYESGKNVSFDATVEIIPDFELKDYSKLSFKKDSETVTDEDFETLKKNYLGSKAEIAEVKDAGHKLAKGDFAVFNFEGEKADGSKPENMKASEYMLEIGSGQFIPGFEDGMIGLKKGDKKDVKVTFPADYHEADLQNAPVTFHVEVLEIKQKNFPEFNDEIAKEFGFESVADFTTKNKERMAIQKKREVTSKLQQEILEKLISENSFEVPKALVDDQKESVKEELSRTLKQQGFNDQMIGLYFERWDADVTSKATFQVRSGLILDKLAKKYNIEATDADLDVKIDEMVSQSGMKKEEIAKFYKSNENIKRNLMYAIREEKTFASLMKDMKVS</sequence>
<dbReference type="GO" id="GO:0043022">
    <property type="term" value="F:ribosome binding"/>
    <property type="evidence" value="ECO:0007669"/>
    <property type="project" value="TreeGrafter"/>
</dbReference>
<dbReference type="Gene3D" id="3.10.50.40">
    <property type="match status" value="1"/>
</dbReference>
<dbReference type="KEGG" id="psti:SOO65_02720"/>
<evidence type="ECO:0000256" key="7">
    <source>
        <dbReference type="ARBA" id="ARBA00023186"/>
    </source>
</evidence>
<reference evidence="15 16" key="1">
    <citation type="submission" date="2023-11" db="EMBL/GenBank/DDBJ databases">
        <title>Peredibacter starrii A3.12.</title>
        <authorList>
            <person name="Mitchell R.J."/>
        </authorList>
    </citation>
    <scope>NUCLEOTIDE SEQUENCE [LARGE SCALE GENOMIC DNA]</scope>
    <source>
        <strain evidence="15 16">A3.12</strain>
    </source>
</reference>
<dbReference type="PIRSF" id="PIRSF003095">
    <property type="entry name" value="Trigger_factor"/>
    <property type="match status" value="1"/>
</dbReference>
<evidence type="ECO:0000256" key="13">
    <source>
        <dbReference type="RuleBase" id="RU003914"/>
    </source>
</evidence>
<dbReference type="InterPro" id="IPR008880">
    <property type="entry name" value="Trigger_fac_C"/>
</dbReference>
<evidence type="ECO:0000256" key="12">
    <source>
        <dbReference type="PROSITE-ProRule" id="PRU00277"/>
    </source>
</evidence>
<evidence type="ECO:0000256" key="6">
    <source>
        <dbReference type="ARBA" id="ARBA00023110"/>
    </source>
</evidence>
<dbReference type="InterPro" id="IPR008881">
    <property type="entry name" value="Trigger_fac_ribosome-bd_bac"/>
</dbReference>
<dbReference type="AlphaFoldDB" id="A0AAX4HRW5"/>
<proteinExistence type="inferred from homology"/>
<comment type="similarity">
    <text evidence="2 11 13">Belongs to the FKBP-type PPIase family. Tig subfamily.</text>
</comment>
<feature type="domain" description="PPIase FKBP-type" evidence="14">
    <location>
        <begin position="164"/>
        <end position="245"/>
    </location>
</feature>
<dbReference type="InterPro" id="IPR046357">
    <property type="entry name" value="PPIase_dom_sf"/>
</dbReference>
<dbReference type="GO" id="GO:0005737">
    <property type="term" value="C:cytoplasm"/>
    <property type="evidence" value="ECO:0007669"/>
    <property type="project" value="UniProtKB-SubCell"/>
</dbReference>
<name>A0AAX4HRW5_9BACT</name>
<dbReference type="Pfam" id="PF05697">
    <property type="entry name" value="Trigger_N"/>
    <property type="match status" value="1"/>
</dbReference>
<protein>
    <recommendedName>
        <fullName evidence="4 11">Trigger factor</fullName>
        <shortName evidence="11">TF</shortName>
        <ecNumber evidence="3 11">5.2.1.8</ecNumber>
    </recommendedName>
    <alternativeName>
        <fullName evidence="10 11">PPIase</fullName>
    </alternativeName>
</protein>
<evidence type="ECO:0000313" key="16">
    <source>
        <dbReference type="Proteomes" id="UP001324634"/>
    </source>
</evidence>
<evidence type="ECO:0000256" key="8">
    <source>
        <dbReference type="ARBA" id="ARBA00023235"/>
    </source>
</evidence>
<evidence type="ECO:0000256" key="5">
    <source>
        <dbReference type="ARBA" id="ARBA00022618"/>
    </source>
</evidence>
<evidence type="ECO:0000256" key="1">
    <source>
        <dbReference type="ARBA" id="ARBA00000971"/>
    </source>
</evidence>
<keyword evidence="5 11" id="KW-0132">Cell division</keyword>
<dbReference type="PANTHER" id="PTHR30560">
    <property type="entry name" value="TRIGGER FACTOR CHAPERONE AND PEPTIDYL-PROLYL CIS/TRANS ISOMERASE"/>
    <property type="match status" value="1"/>
</dbReference>
<dbReference type="FunFam" id="3.10.50.40:FF:000001">
    <property type="entry name" value="Trigger factor"/>
    <property type="match status" value="1"/>
</dbReference>
<dbReference type="Gene3D" id="3.30.70.1050">
    <property type="entry name" value="Trigger factor ribosome-binding domain"/>
    <property type="match status" value="1"/>
</dbReference>
<evidence type="ECO:0000256" key="4">
    <source>
        <dbReference type="ARBA" id="ARBA00016902"/>
    </source>
</evidence>
<comment type="subcellular location">
    <subcellularLocation>
        <location evidence="11">Cytoplasm</location>
    </subcellularLocation>
    <text evidence="11">About half TF is bound to the ribosome near the polypeptide exit tunnel while the other half is free in the cytoplasm.</text>
</comment>
<evidence type="ECO:0000256" key="2">
    <source>
        <dbReference type="ARBA" id="ARBA00005464"/>
    </source>
</evidence>
<dbReference type="GO" id="GO:0015031">
    <property type="term" value="P:protein transport"/>
    <property type="evidence" value="ECO:0007669"/>
    <property type="project" value="UniProtKB-UniRule"/>
</dbReference>
<gene>
    <name evidence="11 15" type="primary">tig</name>
    <name evidence="15" type="ORF">SOO65_02720</name>
</gene>
<dbReference type="Pfam" id="PF05698">
    <property type="entry name" value="Trigger_C"/>
    <property type="match status" value="1"/>
</dbReference>
<dbReference type="Gene3D" id="1.10.3120.10">
    <property type="entry name" value="Trigger factor, C-terminal domain"/>
    <property type="match status" value="1"/>
</dbReference>
<dbReference type="InterPro" id="IPR037041">
    <property type="entry name" value="Trigger_fac_C_sf"/>
</dbReference>
<dbReference type="GO" id="GO:0051301">
    <property type="term" value="P:cell division"/>
    <property type="evidence" value="ECO:0007669"/>
    <property type="project" value="UniProtKB-KW"/>
</dbReference>
<accession>A0AAX4HRW5</accession>
<evidence type="ECO:0000259" key="14">
    <source>
        <dbReference type="PROSITE" id="PS50059"/>
    </source>
</evidence>